<sequence>MGVDISDIVARHPTTLKEQKGSVVAIDAYNIIYQFLSNIRQPDGTPLMDSSGKITSHISGLFYRTVTFMDNAIRPVYVFDGKPSNLKDQTIAERKLMREKHIAELEQARELGEEERVRSLSSRINYVT</sequence>
<dbReference type="SUPFAM" id="SSF88723">
    <property type="entry name" value="PIN domain-like"/>
    <property type="match status" value="1"/>
</dbReference>
<evidence type="ECO:0000256" key="1">
    <source>
        <dbReference type="ARBA" id="ARBA00022723"/>
    </source>
</evidence>
<dbReference type="SMART" id="SM00485">
    <property type="entry name" value="XPGN"/>
    <property type="match status" value="1"/>
</dbReference>
<keyword evidence="2" id="KW-0227">DNA damage</keyword>
<accession>T1ALK0</accession>
<keyword evidence="6" id="KW-0540">Nuclease</keyword>
<dbReference type="GO" id="GO:0017108">
    <property type="term" value="F:5'-flap endonuclease activity"/>
    <property type="evidence" value="ECO:0007669"/>
    <property type="project" value="TreeGrafter"/>
</dbReference>
<dbReference type="InterPro" id="IPR019974">
    <property type="entry name" value="XPG_CS"/>
</dbReference>
<dbReference type="InterPro" id="IPR006084">
    <property type="entry name" value="XPG/Rad2"/>
</dbReference>
<keyword evidence="1" id="KW-0479">Metal-binding</keyword>
<dbReference type="InterPro" id="IPR006085">
    <property type="entry name" value="XPG_DNA_repair_N"/>
</dbReference>
<dbReference type="PANTHER" id="PTHR11081:SF9">
    <property type="entry name" value="FLAP ENDONUCLEASE 1"/>
    <property type="match status" value="1"/>
</dbReference>
<keyword evidence="4" id="KW-0234">DNA repair</keyword>
<feature type="domain" description="XPG N-terminal" evidence="5">
    <location>
        <begin position="1"/>
        <end position="101"/>
    </location>
</feature>
<keyword evidence="3" id="KW-0460">Magnesium</keyword>
<protein>
    <submittedName>
        <fullName evidence="6">Flap endonuclease-1</fullName>
    </submittedName>
</protein>
<keyword evidence="6" id="KW-0255">Endonuclease</keyword>
<evidence type="ECO:0000256" key="3">
    <source>
        <dbReference type="ARBA" id="ARBA00022842"/>
    </source>
</evidence>
<dbReference type="EMBL" id="AUZZ01007291">
    <property type="protein sequence ID" value="EQD42940.1"/>
    <property type="molecule type" value="Genomic_DNA"/>
</dbReference>
<dbReference type="GO" id="GO:0006281">
    <property type="term" value="P:DNA repair"/>
    <property type="evidence" value="ECO:0007669"/>
    <property type="project" value="UniProtKB-KW"/>
</dbReference>
<dbReference type="Gene3D" id="3.40.50.1010">
    <property type="entry name" value="5'-nuclease"/>
    <property type="match status" value="1"/>
</dbReference>
<evidence type="ECO:0000313" key="6">
    <source>
        <dbReference type="EMBL" id="EQD42940.1"/>
    </source>
</evidence>
<reference evidence="6" key="2">
    <citation type="journal article" date="2014" name="ISME J.">
        <title>Microbial stratification in low pH oxic and suboxic macroscopic growths along an acid mine drainage.</title>
        <authorList>
            <person name="Mendez-Garcia C."/>
            <person name="Mesa V."/>
            <person name="Sprenger R.R."/>
            <person name="Richter M."/>
            <person name="Diez M.S."/>
            <person name="Solano J."/>
            <person name="Bargiela R."/>
            <person name="Golyshina O.V."/>
            <person name="Manteca A."/>
            <person name="Ramos J.L."/>
            <person name="Gallego J.R."/>
            <person name="Llorente I."/>
            <person name="Martins Dos Santos V.A."/>
            <person name="Jensen O.N."/>
            <person name="Pelaez A.I."/>
            <person name="Sanchez J."/>
            <person name="Ferrer M."/>
        </authorList>
    </citation>
    <scope>NUCLEOTIDE SEQUENCE</scope>
</reference>
<gene>
    <name evidence="6" type="ORF">B2A_10101</name>
</gene>
<keyword evidence="6" id="KW-0378">Hydrolase</keyword>
<dbReference type="PROSITE" id="PS00841">
    <property type="entry name" value="XPG_1"/>
    <property type="match status" value="1"/>
</dbReference>
<reference evidence="6" key="1">
    <citation type="submission" date="2013-08" db="EMBL/GenBank/DDBJ databases">
        <authorList>
            <person name="Mendez C."/>
            <person name="Richter M."/>
            <person name="Ferrer M."/>
            <person name="Sanchez J."/>
        </authorList>
    </citation>
    <scope>NUCLEOTIDE SEQUENCE</scope>
</reference>
<dbReference type="PRINTS" id="PR00853">
    <property type="entry name" value="XPGRADSUPER"/>
</dbReference>
<dbReference type="PANTHER" id="PTHR11081">
    <property type="entry name" value="FLAP ENDONUCLEASE FAMILY MEMBER"/>
    <property type="match status" value="1"/>
</dbReference>
<proteinExistence type="predicted"/>
<evidence type="ECO:0000256" key="4">
    <source>
        <dbReference type="ARBA" id="ARBA00023204"/>
    </source>
</evidence>
<evidence type="ECO:0000256" key="2">
    <source>
        <dbReference type="ARBA" id="ARBA00022763"/>
    </source>
</evidence>
<organism evidence="6">
    <name type="scientific">mine drainage metagenome</name>
    <dbReference type="NCBI Taxonomy" id="410659"/>
    <lineage>
        <taxon>unclassified sequences</taxon>
        <taxon>metagenomes</taxon>
        <taxon>ecological metagenomes</taxon>
    </lineage>
</organism>
<dbReference type="Pfam" id="PF00752">
    <property type="entry name" value="XPG_N"/>
    <property type="match status" value="1"/>
</dbReference>
<dbReference type="CDD" id="cd09867">
    <property type="entry name" value="PIN_FEN1"/>
    <property type="match status" value="1"/>
</dbReference>
<name>T1ALK0_9ZZZZ</name>
<evidence type="ECO:0000259" key="5">
    <source>
        <dbReference type="SMART" id="SM00485"/>
    </source>
</evidence>
<dbReference type="AlphaFoldDB" id="T1ALK0"/>
<dbReference type="GO" id="GO:0046872">
    <property type="term" value="F:metal ion binding"/>
    <property type="evidence" value="ECO:0007669"/>
    <property type="project" value="UniProtKB-KW"/>
</dbReference>
<dbReference type="InterPro" id="IPR029060">
    <property type="entry name" value="PIN-like_dom_sf"/>
</dbReference>
<comment type="caution">
    <text evidence="6">The sequence shown here is derived from an EMBL/GenBank/DDBJ whole genome shotgun (WGS) entry which is preliminary data.</text>
</comment>
<feature type="non-terminal residue" evidence="6">
    <location>
        <position position="128"/>
    </location>
</feature>